<name>A0A2S7T989_9FLAO</name>
<dbReference type="AlphaFoldDB" id="A0A2S7T989"/>
<sequence length="154" mass="18141">MKNQSAEALWKEFVAKYPAYRTARPKRIFHFYDTEEAANSAVDRLGQGTKRAYSQALLKLQLEKEEYPHIGSIAIATDWEGHAQYVLQTTSMKFLPLFSIHEEHARLEGEGDKSLKHWRKTQWQIWARQLAKHGRIPKVPMMVVFERFEKLYPH</sequence>
<feature type="domain" description="ASCH" evidence="1">
    <location>
        <begin position="29"/>
        <end position="152"/>
    </location>
</feature>
<dbReference type="InterPro" id="IPR015947">
    <property type="entry name" value="PUA-like_sf"/>
</dbReference>
<evidence type="ECO:0000259" key="1">
    <source>
        <dbReference type="SMART" id="SM01022"/>
    </source>
</evidence>
<dbReference type="InterPro" id="IPR007374">
    <property type="entry name" value="ASCH_domain"/>
</dbReference>
<comment type="caution">
    <text evidence="2">The sequence shown here is derived from an EMBL/GenBank/DDBJ whole genome shotgun (WGS) entry which is preliminary data.</text>
</comment>
<proteinExistence type="predicted"/>
<dbReference type="InterPro" id="IPR009326">
    <property type="entry name" value="DUF984"/>
</dbReference>
<dbReference type="Pfam" id="PF04266">
    <property type="entry name" value="ASCH"/>
    <property type="match status" value="1"/>
</dbReference>
<keyword evidence="3" id="KW-1185">Reference proteome</keyword>
<gene>
    <name evidence="2" type="ORF">BST99_10370</name>
</gene>
<dbReference type="SMART" id="SM01022">
    <property type="entry name" value="ASCH"/>
    <property type="match status" value="1"/>
</dbReference>
<evidence type="ECO:0000313" key="3">
    <source>
        <dbReference type="Proteomes" id="UP000239366"/>
    </source>
</evidence>
<dbReference type="PANTHER" id="PTHR39203">
    <property type="entry name" value="CYTOPLASMIC PROTEIN-RELATED"/>
    <property type="match status" value="1"/>
</dbReference>
<reference evidence="3" key="1">
    <citation type="submission" date="2016-11" db="EMBL/GenBank/DDBJ databases">
        <title>Trade-off between light-utilization and light-protection in marine flavobacteria.</title>
        <authorList>
            <person name="Kumagai Y."/>
            <person name="Yoshizawa S."/>
            <person name="Kogure K."/>
        </authorList>
    </citation>
    <scope>NUCLEOTIDE SEQUENCE [LARGE SCALE GENOMIC DNA]</scope>
    <source>
        <strain evidence="3">SG-18</strain>
    </source>
</reference>
<accession>A0A2S7T989</accession>
<dbReference type="PANTHER" id="PTHR39203:SF1">
    <property type="entry name" value="CYTOPLASMIC PROTEIN"/>
    <property type="match status" value="1"/>
</dbReference>
<dbReference type="Gene3D" id="3.10.400.10">
    <property type="entry name" value="Sulfate adenylyltransferase"/>
    <property type="match status" value="1"/>
</dbReference>
<dbReference type="EMBL" id="MQVX01000001">
    <property type="protein sequence ID" value="PQJ16075.1"/>
    <property type="molecule type" value="Genomic_DNA"/>
</dbReference>
<organism evidence="2 3">
    <name type="scientific">Aureicoccus marinus</name>
    <dbReference type="NCBI Taxonomy" id="754435"/>
    <lineage>
        <taxon>Bacteria</taxon>
        <taxon>Pseudomonadati</taxon>
        <taxon>Bacteroidota</taxon>
        <taxon>Flavobacteriia</taxon>
        <taxon>Flavobacteriales</taxon>
        <taxon>Flavobacteriaceae</taxon>
        <taxon>Aureicoccus</taxon>
    </lineage>
</organism>
<dbReference type="RefSeq" id="WP_105001745.1">
    <property type="nucleotide sequence ID" value="NZ_MQVX01000001.1"/>
</dbReference>
<dbReference type="Proteomes" id="UP000239366">
    <property type="component" value="Unassembled WGS sequence"/>
</dbReference>
<dbReference type="SUPFAM" id="SSF88697">
    <property type="entry name" value="PUA domain-like"/>
    <property type="match status" value="1"/>
</dbReference>
<dbReference type="OrthoDB" id="9807542at2"/>
<protein>
    <recommendedName>
        <fullName evidence="1">ASCH domain-containing protein</fullName>
    </recommendedName>
</protein>
<evidence type="ECO:0000313" key="2">
    <source>
        <dbReference type="EMBL" id="PQJ16075.1"/>
    </source>
</evidence>